<gene>
    <name evidence="1" type="ORF">FHS48_001349</name>
</gene>
<accession>A0A7W9ZGP0</accession>
<evidence type="ECO:0000313" key="1">
    <source>
        <dbReference type="EMBL" id="MBB6209939.1"/>
    </source>
</evidence>
<reference evidence="1 2" key="1">
    <citation type="submission" date="2020-08" db="EMBL/GenBank/DDBJ databases">
        <title>Genomic Encyclopedia of Type Strains, Phase IV (KMG-IV): sequencing the most valuable type-strain genomes for metagenomic binning, comparative biology and taxonomic classification.</title>
        <authorList>
            <person name="Goeker M."/>
        </authorList>
    </citation>
    <scope>NUCLEOTIDE SEQUENCE [LARGE SCALE GENOMIC DNA]</scope>
    <source>
        <strain evidence="1 2">DSM 11590</strain>
    </source>
</reference>
<comment type="caution">
    <text evidence="1">The sequence shown here is derived from an EMBL/GenBank/DDBJ whole genome shotgun (WGS) entry which is preliminary data.</text>
</comment>
<dbReference type="EMBL" id="JACIIX010000004">
    <property type="protein sequence ID" value="MBB6209939.1"/>
    <property type="molecule type" value="Genomic_DNA"/>
</dbReference>
<dbReference type="AlphaFoldDB" id="A0A7W9ZGP0"/>
<dbReference type="Pfam" id="PF06676">
    <property type="entry name" value="DUF1178"/>
    <property type="match status" value="1"/>
</dbReference>
<dbReference type="RefSeq" id="WP_184262660.1">
    <property type="nucleotide sequence ID" value="NZ_JACIIX010000004.1"/>
</dbReference>
<protein>
    <recommendedName>
        <fullName evidence="3">DUF1178 domain-containing protein</fullName>
    </recommendedName>
</protein>
<sequence>MIKYELLCEHDHTFESWFRDSAAYDRMAEQGVLQCPECGSTRVSKALMAPRLARKKGHDDREDARRRSAAATAAAVVGQMAAAAPKIPAEAGGEMPDPAAVRQVLRTVKAYVEQNFDYVGNTFAEEARKIHYGESDARAIYGEATPEEQASLQEEGVEIYTLPVPQDDA</sequence>
<name>A0A7W9ZGP0_NOVIT</name>
<dbReference type="InterPro" id="IPR009562">
    <property type="entry name" value="DUF1178"/>
</dbReference>
<evidence type="ECO:0008006" key="3">
    <source>
        <dbReference type="Google" id="ProtNLM"/>
    </source>
</evidence>
<dbReference type="PIRSF" id="PIRSF032131">
    <property type="entry name" value="UCP032131"/>
    <property type="match status" value="1"/>
</dbReference>
<organism evidence="1 2">
    <name type="scientific">Novispirillum itersonii</name>
    <name type="common">Aquaspirillum itersonii</name>
    <dbReference type="NCBI Taxonomy" id="189"/>
    <lineage>
        <taxon>Bacteria</taxon>
        <taxon>Pseudomonadati</taxon>
        <taxon>Pseudomonadota</taxon>
        <taxon>Alphaproteobacteria</taxon>
        <taxon>Rhodospirillales</taxon>
        <taxon>Novispirillaceae</taxon>
        <taxon>Novispirillum</taxon>
    </lineage>
</organism>
<keyword evidence="2" id="KW-1185">Reference proteome</keyword>
<dbReference type="Proteomes" id="UP000544872">
    <property type="component" value="Unassembled WGS sequence"/>
</dbReference>
<evidence type="ECO:0000313" key="2">
    <source>
        <dbReference type="Proteomes" id="UP000544872"/>
    </source>
</evidence>
<proteinExistence type="predicted"/>